<evidence type="ECO:0000256" key="2">
    <source>
        <dbReference type="ARBA" id="ARBA00012438"/>
    </source>
</evidence>
<dbReference type="InterPro" id="IPR036890">
    <property type="entry name" value="HATPase_C_sf"/>
</dbReference>
<feature type="domain" description="GAF" evidence="8">
    <location>
        <begin position="37"/>
        <end position="183"/>
    </location>
</feature>
<dbReference type="PANTHER" id="PTHR41523:SF8">
    <property type="entry name" value="ETHYLENE RESPONSE SENSOR PROTEIN"/>
    <property type="match status" value="1"/>
</dbReference>
<evidence type="ECO:0000313" key="10">
    <source>
        <dbReference type="EMBL" id="SIO16836.1"/>
    </source>
</evidence>
<dbReference type="Pfam" id="PF01590">
    <property type="entry name" value="GAF"/>
    <property type="match status" value="1"/>
</dbReference>
<name>A0A1N6HAP3_9RHOB</name>
<dbReference type="AlphaFoldDB" id="A0A1N6HAP3"/>
<evidence type="ECO:0000256" key="4">
    <source>
        <dbReference type="ARBA" id="ARBA00022679"/>
    </source>
</evidence>
<organism evidence="10 11">
    <name type="scientific">Vannielia litorea</name>
    <dbReference type="NCBI Taxonomy" id="1217970"/>
    <lineage>
        <taxon>Bacteria</taxon>
        <taxon>Pseudomonadati</taxon>
        <taxon>Pseudomonadota</taxon>
        <taxon>Alphaproteobacteria</taxon>
        <taxon>Rhodobacterales</taxon>
        <taxon>Paracoccaceae</taxon>
        <taxon>Vannielia</taxon>
    </lineage>
</organism>
<dbReference type="SMART" id="SM00065">
    <property type="entry name" value="GAF"/>
    <property type="match status" value="1"/>
</dbReference>
<dbReference type="SMART" id="SM00911">
    <property type="entry name" value="HWE_HK"/>
    <property type="match status" value="1"/>
</dbReference>
<dbReference type="Pfam" id="PF07536">
    <property type="entry name" value="HWE_HK"/>
    <property type="match status" value="1"/>
</dbReference>
<sequence>MVDLPEFPASEPEDHAAELGRRERLAELEETGLMDSVPEEVYDRAVRLARQITGAPVGLLSLVDNRRQFFKAQSGLADAGVADRETPLSHSFCQYVVSSRTSLAVVDARTHPLLAGNGAVGELGVIAYLGVPVRGPGGEVLGSFCAIDSEAHEWSESQLKALEDIAGIVESEIKLHQALAERQLLVEELNHRVKNLFTVVSGMVRLSHSNGEAQVELEARLQALANAHNLLAPLIQAGKPVGDRIALSELLETLLTPYGQDHIARIEGPNVVLGPRASTSLSLALHELATNAAKYGALAVADGRLAVQWWVEGNSLVMDWREAGRASEPTGTATGFGTRLISVAIEGQLDGTLETDLRPAGMTRRITISRERLAE</sequence>
<reference evidence="11" key="1">
    <citation type="submission" date="2016-11" db="EMBL/GenBank/DDBJ databases">
        <authorList>
            <person name="Varghese N."/>
            <person name="Submissions S."/>
        </authorList>
    </citation>
    <scope>NUCLEOTIDE SEQUENCE [LARGE SCALE GENOMIC DNA]</scope>
    <source>
        <strain evidence="11">DSM 29440</strain>
    </source>
</reference>
<proteinExistence type="predicted"/>
<evidence type="ECO:0000256" key="7">
    <source>
        <dbReference type="ARBA" id="ARBA00022840"/>
    </source>
</evidence>
<dbReference type="SUPFAM" id="SSF55781">
    <property type="entry name" value="GAF domain-like"/>
    <property type="match status" value="1"/>
</dbReference>
<evidence type="ECO:0000256" key="6">
    <source>
        <dbReference type="ARBA" id="ARBA00022777"/>
    </source>
</evidence>
<accession>A0A1N6HAP3</accession>
<dbReference type="Proteomes" id="UP000184932">
    <property type="component" value="Unassembled WGS sequence"/>
</dbReference>
<keyword evidence="6 10" id="KW-0418">Kinase</keyword>
<keyword evidence="7" id="KW-0067">ATP-binding</keyword>
<dbReference type="PANTHER" id="PTHR41523">
    <property type="entry name" value="TWO-COMPONENT SYSTEM SENSOR PROTEIN"/>
    <property type="match status" value="1"/>
</dbReference>
<dbReference type="EMBL" id="FSRL01000001">
    <property type="protein sequence ID" value="SIO16836.1"/>
    <property type="molecule type" value="Genomic_DNA"/>
</dbReference>
<dbReference type="Gene3D" id="3.30.450.40">
    <property type="match status" value="1"/>
</dbReference>
<keyword evidence="4" id="KW-0808">Transferase</keyword>
<dbReference type="InterPro" id="IPR003018">
    <property type="entry name" value="GAF"/>
</dbReference>
<keyword evidence="3" id="KW-0597">Phosphoprotein</keyword>
<evidence type="ECO:0000256" key="1">
    <source>
        <dbReference type="ARBA" id="ARBA00000085"/>
    </source>
</evidence>
<dbReference type="OrthoDB" id="9816309at2"/>
<evidence type="ECO:0000256" key="5">
    <source>
        <dbReference type="ARBA" id="ARBA00022741"/>
    </source>
</evidence>
<dbReference type="EC" id="2.7.13.3" evidence="2"/>
<dbReference type="InterPro" id="IPR029016">
    <property type="entry name" value="GAF-like_dom_sf"/>
</dbReference>
<evidence type="ECO:0000259" key="8">
    <source>
        <dbReference type="SMART" id="SM00065"/>
    </source>
</evidence>
<dbReference type="InterPro" id="IPR011102">
    <property type="entry name" value="Sig_transdc_His_kinase_HWE"/>
</dbReference>
<keyword evidence="11" id="KW-1185">Reference proteome</keyword>
<protein>
    <recommendedName>
        <fullName evidence="2">histidine kinase</fullName>
        <ecNumber evidence="2">2.7.13.3</ecNumber>
    </recommendedName>
</protein>
<evidence type="ECO:0000313" key="11">
    <source>
        <dbReference type="Proteomes" id="UP000184932"/>
    </source>
</evidence>
<gene>
    <name evidence="10" type="ORF">SAMN05444002_3219</name>
</gene>
<feature type="domain" description="Signal transduction histidine kinase HWE region" evidence="9">
    <location>
        <begin position="188"/>
        <end position="270"/>
    </location>
</feature>
<dbReference type="Gene3D" id="3.30.565.10">
    <property type="entry name" value="Histidine kinase-like ATPase, C-terminal domain"/>
    <property type="match status" value="1"/>
</dbReference>
<dbReference type="GO" id="GO:0004673">
    <property type="term" value="F:protein histidine kinase activity"/>
    <property type="evidence" value="ECO:0007669"/>
    <property type="project" value="UniProtKB-EC"/>
</dbReference>
<evidence type="ECO:0000256" key="3">
    <source>
        <dbReference type="ARBA" id="ARBA00022553"/>
    </source>
</evidence>
<evidence type="ECO:0000259" key="9">
    <source>
        <dbReference type="SMART" id="SM00911"/>
    </source>
</evidence>
<dbReference type="GO" id="GO:0005524">
    <property type="term" value="F:ATP binding"/>
    <property type="evidence" value="ECO:0007669"/>
    <property type="project" value="UniProtKB-KW"/>
</dbReference>
<comment type="catalytic activity">
    <reaction evidence="1">
        <text>ATP + protein L-histidine = ADP + protein N-phospho-L-histidine.</text>
        <dbReference type="EC" id="2.7.13.3"/>
    </reaction>
</comment>
<dbReference type="RefSeq" id="WP_074257144.1">
    <property type="nucleotide sequence ID" value="NZ_FSRL01000001.1"/>
</dbReference>
<keyword evidence="5" id="KW-0547">Nucleotide-binding</keyword>
<dbReference type="STRING" id="1217970.SAMN05444002_3219"/>